<keyword evidence="3" id="KW-1185">Reference proteome</keyword>
<evidence type="ECO:0000313" key="3">
    <source>
        <dbReference type="Proteomes" id="UP000265520"/>
    </source>
</evidence>
<dbReference type="EMBL" id="LXQA010395648">
    <property type="protein sequence ID" value="MCI49083.1"/>
    <property type="molecule type" value="Genomic_DNA"/>
</dbReference>
<sequence>VNRSCSVSRQVSSDESTSSASVNNDWQNWVAMQGNDQMSVDDVWGIGKAIRVQFKGNSVNMFQVLSQAGKGKKEHSGPQQGGGVRRETGC</sequence>
<protein>
    <submittedName>
        <fullName evidence="2">Sulfate transporter</fullName>
    </submittedName>
</protein>
<comment type="caution">
    <text evidence="2">The sequence shown here is derived from an EMBL/GenBank/DDBJ whole genome shotgun (WGS) entry which is preliminary data.</text>
</comment>
<proteinExistence type="predicted"/>
<feature type="compositionally biased region" description="Polar residues" evidence="1">
    <location>
        <begin position="1"/>
        <end position="11"/>
    </location>
</feature>
<organism evidence="2 3">
    <name type="scientific">Trifolium medium</name>
    <dbReference type="NCBI Taxonomy" id="97028"/>
    <lineage>
        <taxon>Eukaryota</taxon>
        <taxon>Viridiplantae</taxon>
        <taxon>Streptophyta</taxon>
        <taxon>Embryophyta</taxon>
        <taxon>Tracheophyta</taxon>
        <taxon>Spermatophyta</taxon>
        <taxon>Magnoliopsida</taxon>
        <taxon>eudicotyledons</taxon>
        <taxon>Gunneridae</taxon>
        <taxon>Pentapetalae</taxon>
        <taxon>rosids</taxon>
        <taxon>fabids</taxon>
        <taxon>Fabales</taxon>
        <taxon>Fabaceae</taxon>
        <taxon>Papilionoideae</taxon>
        <taxon>50 kb inversion clade</taxon>
        <taxon>NPAAA clade</taxon>
        <taxon>Hologalegina</taxon>
        <taxon>IRL clade</taxon>
        <taxon>Trifolieae</taxon>
        <taxon>Trifolium</taxon>
    </lineage>
</organism>
<reference evidence="2 3" key="1">
    <citation type="journal article" date="2018" name="Front. Plant Sci.">
        <title>Red Clover (Trifolium pratense) and Zigzag Clover (T. medium) - A Picture of Genomic Similarities and Differences.</title>
        <authorList>
            <person name="Dluhosova J."/>
            <person name="Istvanek J."/>
            <person name="Nedelnik J."/>
            <person name="Repkova J."/>
        </authorList>
    </citation>
    <scope>NUCLEOTIDE SEQUENCE [LARGE SCALE GENOMIC DNA]</scope>
    <source>
        <strain evidence="3">cv. 10/8</strain>
        <tissue evidence="2">Leaf</tissue>
    </source>
</reference>
<accession>A0A392SJN3</accession>
<feature type="region of interest" description="Disordered" evidence="1">
    <location>
        <begin position="66"/>
        <end position="90"/>
    </location>
</feature>
<dbReference type="Proteomes" id="UP000265520">
    <property type="component" value="Unassembled WGS sequence"/>
</dbReference>
<dbReference type="AlphaFoldDB" id="A0A392SJN3"/>
<evidence type="ECO:0000256" key="1">
    <source>
        <dbReference type="SAM" id="MobiDB-lite"/>
    </source>
</evidence>
<name>A0A392SJN3_9FABA</name>
<feature type="non-terminal residue" evidence="2">
    <location>
        <position position="1"/>
    </location>
</feature>
<evidence type="ECO:0000313" key="2">
    <source>
        <dbReference type="EMBL" id="MCI49083.1"/>
    </source>
</evidence>
<feature type="region of interest" description="Disordered" evidence="1">
    <location>
        <begin position="1"/>
        <end position="24"/>
    </location>
</feature>